<sequence length="153" mass="17037">MERPANQNVLTEDWDLTSGFPDLAALPLLGLGTASEADLFEYWATKSTGLQGPPLSSSASTGMLSLHPQSSPCNATNHQGQPSSQVPRQPAVFRCKWEGCRYSGSFNRIGDLLRHVRNIHVCPRSYPCPVQSCGEIFNRKDNLQEHMRRRHCD</sequence>
<keyword evidence="1" id="KW-0479">Metal-binding</keyword>
<evidence type="ECO:0000259" key="3">
    <source>
        <dbReference type="PROSITE" id="PS50157"/>
    </source>
</evidence>
<dbReference type="OrthoDB" id="654211at2759"/>
<dbReference type="Gene3D" id="3.30.160.60">
    <property type="entry name" value="Classic Zinc Finger"/>
    <property type="match status" value="2"/>
</dbReference>
<dbReference type="RefSeq" id="XP_022578093.1">
    <property type="nucleotide sequence ID" value="XM_022728125.1"/>
</dbReference>
<dbReference type="VEuPathDB" id="FungiDB:ASPZODRAFT_28239"/>
<dbReference type="GO" id="GO:0008270">
    <property type="term" value="F:zinc ion binding"/>
    <property type="evidence" value="ECO:0007669"/>
    <property type="project" value="UniProtKB-KW"/>
</dbReference>
<keyword evidence="5" id="KW-1185">Reference proteome</keyword>
<accession>A0A1L9S8U6</accession>
<evidence type="ECO:0000313" key="5">
    <source>
        <dbReference type="Proteomes" id="UP000184188"/>
    </source>
</evidence>
<organism evidence="4 5">
    <name type="scientific">Penicilliopsis zonata CBS 506.65</name>
    <dbReference type="NCBI Taxonomy" id="1073090"/>
    <lineage>
        <taxon>Eukaryota</taxon>
        <taxon>Fungi</taxon>
        <taxon>Dikarya</taxon>
        <taxon>Ascomycota</taxon>
        <taxon>Pezizomycotina</taxon>
        <taxon>Eurotiomycetes</taxon>
        <taxon>Eurotiomycetidae</taxon>
        <taxon>Eurotiales</taxon>
        <taxon>Aspergillaceae</taxon>
        <taxon>Penicilliopsis</taxon>
    </lineage>
</organism>
<dbReference type="GeneID" id="34614589"/>
<proteinExistence type="predicted"/>
<feature type="region of interest" description="Disordered" evidence="2">
    <location>
        <begin position="51"/>
        <end position="88"/>
    </location>
</feature>
<dbReference type="SMART" id="SM00355">
    <property type="entry name" value="ZnF_C2H2"/>
    <property type="match status" value="2"/>
</dbReference>
<keyword evidence="1" id="KW-0863">Zinc-finger</keyword>
<keyword evidence="1" id="KW-0862">Zinc</keyword>
<dbReference type="EMBL" id="KV878351">
    <property type="protein sequence ID" value="OJJ43583.1"/>
    <property type="molecule type" value="Genomic_DNA"/>
</dbReference>
<dbReference type="InterPro" id="IPR013087">
    <property type="entry name" value="Znf_C2H2_type"/>
</dbReference>
<dbReference type="Pfam" id="PF00096">
    <property type="entry name" value="zf-C2H2"/>
    <property type="match status" value="1"/>
</dbReference>
<name>A0A1L9S8U6_9EURO</name>
<evidence type="ECO:0000313" key="4">
    <source>
        <dbReference type="EMBL" id="OJJ43583.1"/>
    </source>
</evidence>
<protein>
    <recommendedName>
        <fullName evidence="3">C2H2-type domain-containing protein</fullName>
    </recommendedName>
</protein>
<evidence type="ECO:0000256" key="2">
    <source>
        <dbReference type="SAM" id="MobiDB-lite"/>
    </source>
</evidence>
<dbReference type="Proteomes" id="UP000184188">
    <property type="component" value="Unassembled WGS sequence"/>
</dbReference>
<feature type="domain" description="C2H2-type" evidence="3">
    <location>
        <begin position="126"/>
        <end position="153"/>
    </location>
</feature>
<dbReference type="InterPro" id="IPR036236">
    <property type="entry name" value="Znf_C2H2_sf"/>
</dbReference>
<feature type="compositionally biased region" description="Polar residues" evidence="2">
    <location>
        <begin position="51"/>
        <end position="87"/>
    </location>
</feature>
<dbReference type="STRING" id="1073090.A0A1L9S8U6"/>
<reference evidence="5" key="1">
    <citation type="journal article" date="2017" name="Genome Biol.">
        <title>Comparative genomics reveals high biological diversity and specific adaptations in the industrially and medically important fungal genus Aspergillus.</title>
        <authorList>
            <person name="de Vries R.P."/>
            <person name="Riley R."/>
            <person name="Wiebenga A."/>
            <person name="Aguilar-Osorio G."/>
            <person name="Amillis S."/>
            <person name="Uchima C.A."/>
            <person name="Anderluh G."/>
            <person name="Asadollahi M."/>
            <person name="Askin M."/>
            <person name="Barry K."/>
            <person name="Battaglia E."/>
            <person name="Bayram O."/>
            <person name="Benocci T."/>
            <person name="Braus-Stromeyer S.A."/>
            <person name="Caldana C."/>
            <person name="Canovas D."/>
            <person name="Cerqueira G.C."/>
            <person name="Chen F."/>
            <person name="Chen W."/>
            <person name="Choi C."/>
            <person name="Clum A."/>
            <person name="Dos Santos R.A."/>
            <person name="Damasio A.R."/>
            <person name="Diallinas G."/>
            <person name="Emri T."/>
            <person name="Fekete E."/>
            <person name="Flipphi M."/>
            <person name="Freyberg S."/>
            <person name="Gallo A."/>
            <person name="Gournas C."/>
            <person name="Habgood R."/>
            <person name="Hainaut M."/>
            <person name="Harispe M.L."/>
            <person name="Henrissat B."/>
            <person name="Hilden K.S."/>
            <person name="Hope R."/>
            <person name="Hossain A."/>
            <person name="Karabika E."/>
            <person name="Karaffa L."/>
            <person name="Karanyi Z."/>
            <person name="Krasevec N."/>
            <person name="Kuo A."/>
            <person name="Kusch H."/>
            <person name="LaButti K."/>
            <person name="Lagendijk E.L."/>
            <person name="Lapidus A."/>
            <person name="Levasseur A."/>
            <person name="Lindquist E."/>
            <person name="Lipzen A."/>
            <person name="Logrieco A.F."/>
            <person name="MacCabe A."/>
            <person name="Maekelae M.R."/>
            <person name="Malavazi I."/>
            <person name="Melin P."/>
            <person name="Meyer V."/>
            <person name="Mielnichuk N."/>
            <person name="Miskei M."/>
            <person name="Molnar A.P."/>
            <person name="Mule G."/>
            <person name="Ngan C.Y."/>
            <person name="Orejas M."/>
            <person name="Orosz E."/>
            <person name="Ouedraogo J.P."/>
            <person name="Overkamp K.M."/>
            <person name="Park H.-S."/>
            <person name="Perrone G."/>
            <person name="Piumi F."/>
            <person name="Punt P.J."/>
            <person name="Ram A.F."/>
            <person name="Ramon A."/>
            <person name="Rauscher S."/>
            <person name="Record E."/>
            <person name="Riano-Pachon D.M."/>
            <person name="Robert V."/>
            <person name="Roehrig J."/>
            <person name="Ruller R."/>
            <person name="Salamov A."/>
            <person name="Salih N.S."/>
            <person name="Samson R.A."/>
            <person name="Sandor E."/>
            <person name="Sanguinetti M."/>
            <person name="Schuetze T."/>
            <person name="Sepcic K."/>
            <person name="Shelest E."/>
            <person name="Sherlock G."/>
            <person name="Sophianopoulou V."/>
            <person name="Squina F.M."/>
            <person name="Sun H."/>
            <person name="Susca A."/>
            <person name="Todd R.B."/>
            <person name="Tsang A."/>
            <person name="Unkles S.E."/>
            <person name="van de Wiele N."/>
            <person name="van Rossen-Uffink D."/>
            <person name="Oliveira J.V."/>
            <person name="Vesth T.C."/>
            <person name="Visser J."/>
            <person name="Yu J.-H."/>
            <person name="Zhou M."/>
            <person name="Andersen M.R."/>
            <person name="Archer D.B."/>
            <person name="Baker S.E."/>
            <person name="Benoit I."/>
            <person name="Brakhage A.A."/>
            <person name="Braus G.H."/>
            <person name="Fischer R."/>
            <person name="Frisvad J.C."/>
            <person name="Goldman G.H."/>
            <person name="Houbraken J."/>
            <person name="Oakley B."/>
            <person name="Pocsi I."/>
            <person name="Scazzocchio C."/>
            <person name="Seiboth B."/>
            <person name="vanKuyk P.A."/>
            <person name="Wortman J."/>
            <person name="Dyer P.S."/>
            <person name="Grigoriev I.V."/>
        </authorList>
    </citation>
    <scope>NUCLEOTIDE SEQUENCE [LARGE SCALE GENOMIC DNA]</scope>
    <source>
        <strain evidence="5">CBS 506.65</strain>
    </source>
</reference>
<evidence type="ECO:0000256" key="1">
    <source>
        <dbReference type="PROSITE-ProRule" id="PRU00042"/>
    </source>
</evidence>
<dbReference type="PROSITE" id="PS00028">
    <property type="entry name" value="ZINC_FINGER_C2H2_1"/>
    <property type="match status" value="1"/>
</dbReference>
<dbReference type="SUPFAM" id="SSF57667">
    <property type="entry name" value="beta-beta-alpha zinc fingers"/>
    <property type="match status" value="1"/>
</dbReference>
<dbReference type="PROSITE" id="PS50157">
    <property type="entry name" value="ZINC_FINGER_C2H2_2"/>
    <property type="match status" value="1"/>
</dbReference>
<dbReference type="AlphaFoldDB" id="A0A1L9S8U6"/>
<gene>
    <name evidence="4" type="ORF">ASPZODRAFT_28239</name>
</gene>